<dbReference type="Proteomes" id="UP000279227">
    <property type="component" value="Chromosome"/>
</dbReference>
<accession>A0A3S4MTB6</accession>
<gene>
    <name evidence="2" type="ORF">NCTC11432_04639</name>
</gene>
<dbReference type="InterPro" id="IPR045391">
    <property type="entry name" value="DUF6520"/>
</dbReference>
<feature type="chain" id="PRO_5018639856" evidence="1">
    <location>
        <begin position="21"/>
        <end position="83"/>
    </location>
</feature>
<dbReference type="KEGG" id="cgle:NCTC11432_04639"/>
<sequence length="83" mass="9138">MKKLLLPGLIVAMGLGGAYASSTMKTAMPTYRINGSHCDVVQQECNEQPGEVCTWNEDSSSQLYKFRSSDETTCSQELSRSIQ</sequence>
<proteinExistence type="predicted"/>
<organism evidence="2 3">
    <name type="scientific">Chryseobacterium gleum</name>
    <name type="common">Flavobacterium gleum</name>
    <dbReference type="NCBI Taxonomy" id="250"/>
    <lineage>
        <taxon>Bacteria</taxon>
        <taxon>Pseudomonadati</taxon>
        <taxon>Bacteroidota</taxon>
        <taxon>Flavobacteriia</taxon>
        <taxon>Flavobacteriales</taxon>
        <taxon>Weeksellaceae</taxon>
        <taxon>Chryseobacterium group</taxon>
        <taxon>Chryseobacterium</taxon>
    </lineage>
</organism>
<evidence type="ECO:0000313" key="3">
    <source>
        <dbReference type="Proteomes" id="UP000279227"/>
    </source>
</evidence>
<dbReference type="STRING" id="525257.HMPREF0204_15167"/>
<evidence type="ECO:0000256" key="1">
    <source>
        <dbReference type="SAM" id="SignalP"/>
    </source>
</evidence>
<dbReference type="Pfam" id="PF20130">
    <property type="entry name" value="DUF6520"/>
    <property type="match status" value="1"/>
</dbReference>
<keyword evidence="1" id="KW-0732">Signal</keyword>
<dbReference type="AlphaFoldDB" id="A0A3S4MTB6"/>
<reference evidence="2 3" key="1">
    <citation type="submission" date="2018-12" db="EMBL/GenBank/DDBJ databases">
        <authorList>
            <consortium name="Pathogen Informatics"/>
        </authorList>
    </citation>
    <scope>NUCLEOTIDE SEQUENCE [LARGE SCALE GENOMIC DNA]</scope>
    <source>
        <strain evidence="2 3">NCTC11432</strain>
    </source>
</reference>
<protein>
    <submittedName>
        <fullName evidence="2">Uncharacterized protein</fullName>
    </submittedName>
</protein>
<evidence type="ECO:0000313" key="2">
    <source>
        <dbReference type="EMBL" id="VEE11133.1"/>
    </source>
</evidence>
<name>A0A3S4MTB6_CHRGE</name>
<dbReference type="EMBL" id="LR134289">
    <property type="protein sequence ID" value="VEE11133.1"/>
    <property type="molecule type" value="Genomic_DNA"/>
</dbReference>
<feature type="signal peptide" evidence="1">
    <location>
        <begin position="1"/>
        <end position="20"/>
    </location>
</feature>